<evidence type="ECO:0000256" key="8">
    <source>
        <dbReference type="HAMAP-Rule" id="MF_00912"/>
    </source>
</evidence>
<dbReference type="InterPro" id="IPR050487">
    <property type="entry name" value="FtsQ_DivIB"/>
</dbReference>
<keyword evidence="3 8" id="KW-0132">Cell division</keyword>
<evidence type="ECO:0000256" key="1">
    <source>
        <dbReference type="ARBA" id="ARBA00004370"/>
    </source>
</evidence>
<dbReference type="GO" id="GO:0032153">
    <property type="term" value="C:cell division site"/>
    <property type="evidence" value="ECO:0007669"/>
    <property type="project" value="UniProtKB-UniRule"/>
</dbReference>
<feature type="domain" description="POTRA" evidence="9">
    <location>
        <begin position="50"/>
        <end position="118"/>
    </location>
</feature>
<reference evidence="10" key="1">
    <citation type="journal article" date="2014" name="Int. J. Syst. Evol. Microbiol.">
        <title>Complete genome sequence of Corynebacterium casei LMG S-19264T (=DSM 44701T), isolated from a smear-ripened cheese.</title>
        <authorList>
            <consortium name="US DOE Joint Genome Institute (JGI-PGF)"/>
            <person name="Walter F."/>
            <person name="Albersmeier A."/>
            <person name="Kalinowski J."/>
            <person name="Ruckert C."/>
        </authorList>
    </citation>
    <scope>NUCLEOTIDE SEQUENCE</scope>
    <source>
        <strain evidence="10">CGMCC 1.12777</strain>
    </source>
</reference>
<dbReference type="HAMAP" id="MF_00912">
    <property type="entry name" value="DivIB"/>
    <property type="match status" value="1"/>
</dbReference>
<evidence type="ECO:0000259" key="9">
    <source>
        <dbReference type="PROSITE" id="PS51779"/>
    </source>
</evidence>
<keyword evidence="2 8" id="KW-1003">Cell membrane</keyword>
<accession>A0A8J2ZSA6</accession>
<evidence type="ECO:0000256" key="6">
    <source>
        <dbReference type="ARBA" id="ARBA00023136"/>
    </source>
</evidence>
<dbReference type="InterPro" id="IPR005548">
    <property type="entry name" value="Cell_div_FtsQ/DivIB_C"/>
</dbReference>
<dbReference type="GO" id="GO:0005886">
    <property type="term" value="C:plasma membrane"/>
    <property type="evidence" value="ECO:0007669"/>
    <property type="project" value="UniProtKB-SubCell"/>
</dbReference>
<dbReference type="EMBL" id="BMFV01000001">
    <property type="protein sequence ID" value="GGH74526.1"/>
    <property type="molecule type" value="Genomic_DNA"/>
</dbReference>
<name>A0A8J2ZSA6_9BACL</name>
<dbReference type="GO" id="GO:0043093">
    <property type="term" value="P:FtsZ-dependent cytokinesis"/>
    <property type="evidence" value="ECO:0007669"/>
    <property type="project" value="UniProtKB-UniRule"/>
</dbReference>
<keyword evidence="4 8" id="KW-0812">Transmembrane</keyword>
<dbReference type="Pfam" id="PF08478">
    <property type="entry name" value="POTRA_1"/>
    <property type="match status" value="1"/>
</dbReference>
<organism evidence="10 11">
    <name type="scientific">Pullulanibacillus pueri</name>
    <dbReference type="NCBI Taxonomy" id="1437324"/>
    <lineage>
        <taxon>Bacteria</taxon>
        <taxon>Bacillati</taxon>
        <taxon>Bacillota</taxon>
        <taxon>Bacilli</taxon>
        <taxon>Bacillales</taxon>
        <taxon>Sporolactobacillaceae</taxon>
        <taxon>Pullulanibacillus</taxon>
    </lineage>
</organism>
<dbReference type="PROSITE" id="PS51779">
    <property type="entry name" value="POTRA"/>
    <property type="match status" value="1"/>
</dbReference>
<dbReference type="Gene3D" id="3.40.50.10960">
    <property type="match status" value="1"/>
</dbReference>
<comment type="function">
    <text evidence="8">Cell division protein that may be involved in stabilizing or promoting the assembly of the division complex.</text>
</comment>
<gene>
    <name evidence="10" type="primary">ftsQ</name>
    <name evidence="8" type="synonym">divIB</name>
    <name evidence="10" type="ORF">GCM10007096_02850</name>
</gene>
<dbReference type="InterPro" id="IPR026580">
    <property type="entry name" value="DivIB"/>
</dbReference>
<sequence length="259" mass="29090">MAEKKVIQLEDRIPKLKEQRRQKTNRRIIFYLTIFFILIMAVVYFESPLSNVKTIDISGNEYVDSPEIEKQSGVTTKSKIWDIDEKAVASKIKEIPMIKSADIESHFPSKVTIKVTEYKRVAFIQEDNHYLPVLSSGKVMEKVSGTALPYSAPVIKKVEKGKTLTLLTRQLLKIEPATYNAISEIVFSPTTMNSDGIQLYMSDGNQVIVTISSLAEKMNKYYSSIAAAEKGKKGIIDLTLGATWKPFESPDKGEGNEKS</sequence>
<dbReference type="PANTHER" id="PTHR37820">
    <property type="entry name" value="CELL DIVISION PROTEIN DIVIB"/>
    <property type="match status" value="1"/>
</dbReference>
<evidence type="ECO:0000313" key="10">
    <source>
        <dbReference type="EMBL" id="GGH74526.1"/>
    </source>
</evidence>
<evidence type="ECO:0000256" key="3">
    <source>
        <dbReference type="ARBA" id="ARBA00022618"/>
    </source>
</evidence>
<evidence type="ECO:0000256" key="4">
    <source>
        <dbReference type="ARBA" id="ARBA00022692"/>
    </source>
</evidence>
<dbReference type="Gene3D" id="3.10.20.310">
    <property type="entry name" value="membrane protein fhac"/>
    <property type="match status" value="1"/>
</dbReference>
<evidence type="ECO:0000256" key="2">
    <source>
        <dbReference type="ARBA" id="ARBA00022475"/>
    </source>
</evidence>
<dbReference type="PANTHER" id="PTHR37820:SF1">
    <property type="entry name" value="CELL DIVISION PROTEIN FTSQ"/>
    <property type="match status" value="1"/>
</dbReference>
<comment type="similarity">
    <text evidence="8">Belongs to the FtsQ/DivIB family. DivIB subfamily.</text>
</comment>
<dbReference type="Pfam" id="PF03799">
    <property type="entry name" value="FtsQ_DivIB_C"/>
    <property type="match status" value="1"/>
</dbReference>
<keyword evidence="5 8" id="KW-1133">Transmembrane helix</keyword>
<keyword evidence="11" id="KW-1185">Reference proteome</keyword>
<dbReference type="AlphaFoldDB" id="A0A8J2ZSA6"/>
<evidence type="ECO:0000256" key="5">
    <source>
        <dbReference type="ARBA" id="ARBA00022989"/>
    </source>
</evidence>
<protein>
    <recommendedName>
        <fullName evidence="8">Cell division protein DivIB</fullName>
    </recommendedName>
</protein>
<reference evidence="10" key="2">
    <citation type="submission" date="2020-09" db="EMBL/GenBank/DDBJ databases">
        <authorList>
            <person name="Sun Q."/>
            <person name="Zhou Y."/>
        </authorList>
    </citation>
    <scope>NUCLEOTIDE SEQUENCE</scope>
    <source>
        <strain evidence="10">CGMCC 1.12777</strain>
    </source>
</reference>
<dbReference type="InterPro" id="IPR013685">
    <property type="entry name" value="POTRA_FtsQ_type"/>
</dbReference>
<proteinExistence type="inferred from homology"/>
<keyword evidence="6 8" id="KW-0472">Membrane</keyword>
<comment type="subcellular location">
    <subcellularLocation>
        <location evidence="8">Cell membrane</location>
        <topology evidence="8">Single-pass type II membrane protein</topology>
    </subcellularLocation>
    <subcellularLocation>
        <location evidence="1">Membrane</location>
    </subcellularLocation>
    <text evidence="8">Localizes to the division septum.</text>
</comment>
<feature type="transmembrane region" description="Helical" evidence="8">
    <location>
        <begin position="28"/>
        <end position="45"/>
    </location>
</feature>
<evidence type="ECO:0000313" key="11">
    <source>
        <dbReference type="Proteomes" id="UP000656813"/>
    </source>
</evidence>
<keyword evidence="7 8" id="KW-0131">Cell cycle</keyword>
<evidence type="ECO:0000256" key="7">
    <source>
        <dbReference type="ARBA" id="ARBA00023306"/>
    </source>
</evidence>
<dbReference type="InterPro" id="IPR034746">
    <property type="entry name" value="POTRA"/>
</dbReference>
<comment type="caution">
    <text evidence="10">The sequence shown here is derived from an EMBL/GenBank/DDBJ whole genome shotgun (WGS) entry which is preliminary data.</text>
</comment>
<dbReference type="Proteomes" id="UP000656813">
    <property type="component" value="Unassembled WGS sequence"/>
</dbReference>
<dbReference type="RefSeq" id="WP_188495292.1">
    <property type="nucleotide sequence ID" value="NZ_BMFV01000001.1"/>
</dbReference>